<dbReference type="AlphaFoldDB" id="A0A2P7SFE4"/>
<evidence type="ECO:0000256" key="8">
    <source>
        <dbReference type="ARBA" id="ARBA00023136"/>
    </source>
</evidence>
<dbReference type="Proteomes" id="UP000240653">
    <property type="component" value="Unassembled WGS sequence"/>
</dbReference>
<dbReference type="SUPFAM" id="SSF160240">
    <property type="entry name" value="Cation efflux protein cytoplasmic domain-like"/>
    <property type="match status" value="1"/>
</dbReference>
<evidence type="ECO:0000256" key="2">
    <source>
        <dbReference type="ARBA" id="ARBA00008873"/>
    </source>
</evidence>
<dbReference type="PANTHER" id="PTHR11562:SF17">
    <property type="entry name" value="RE54080P-RELATED"/>
    <property type="match status" value="1"/>
</dbReference>
<dbReference type="InterPro" id="IPR002524">
    <property type="entry name" value="Cation_efflux"/>
</dbReference>
<evidence type="ECO:0000256" key="9">
    <source>
        <dbReference type="SAM" id="Phobius"/>
    </source>
</evidence>
<dbReference type="InterPro" id="IPR058533">
    <property type="entry name" value="Cation_efflux_TM"/>
</dbReference>
<proteinExistence type="inferred from homology"/>
<keyword evidence="8 9" id="KW-0472">Membrane</keyword>
<dbReference type="SUPFAM" id="SSF161111">
    <property type="entry name" value="Cation efflux protein transmembrane domain-like"/>
    <property type="match status" value="1"/>
</dbReference>
<evidence type="ECO:0000256" key="3">
    <source>
        <dbReference type="ARBA" id="ARBA00022448"/>
    </source>
</evidence>
<reference evidence="12 13" key="1">
    <citation type="submission" date="2018-03" db="EMBL/GenBank/DDBJ databases">
        <title>The draft genome of Mesorhizobium soli JCM 19897.</title>
        <authorList>
            <person name="Li L."/>
            <person name="Liu L."/>
            <person name="Liang L."/>
            <person name="Wang T."/>
            <person name="Zhang X."/>
        </authorList>
    </citation>
    <scope>NUCLEOTIDE SEQUENCE [LARGE SCALE GENOMIC DNA]</scope>
    <source>
        <strain evidence="12 13">JCM 19897</strain>
    </source>
</reference>
<evidence type="ECO:0000256" key="6">
    <source>
        <dbReference type="ARBA" id="ARBA00022989"/>
    </source>
</evidence>
<dbReference type="NCBIfam" id="TIGR01297">
    <property type="entry name" value="CDF"/>
    <property type="match status" value="1"/>
</dbReference>
<keyword evidence="6 9" id="KW-1133">Transmembrane helix</keyword>
<keyword evidence="5" id="KW-0862">Zinc</keyword>
<dbReference type="PANTHER" id="PTHR11562">
    <property type="entry name" value="CATION EFFLUX PROTEIN/ ZINC TRANSPORTER"/>
    <property type="match status" value="1"/>
</dbReference>
<evidence type="ECO:0000313" key="13">
    <source>
        <dbReference type="Proteomes" id="UP000240653"/>
    </source>
</evidence>
<protein>
    <submittedName>
        <fullName evidence="12">Cation transporter</fullName>
    </submittedName>
</protein>
<dbReference type="Pfam" id="PF01545">
    <property type="entry name" value="Cation_efflux"/>
    <property type="match status" value="1"/>
</dbReference>
<keyword evidence="4 9" id="KW-0812">Transmembrane</keyword>
<feature type="transmembrane region" description="Helical" evidence="9">
    <location>
        <begin position="180"/>
        <end position="198"/>
    </location>
</feature>
<dbReference type="InterPro" id="IPR036837">
    <property type="entry name" value="Cation_efflux_CTD_sf"/>
</dbReference>
<evidence type="ECO:0000259" key="10">
    <source>
        <dbReference type="Pfam" id="PF01545"/>
    </source>
</evidence>
<evidence type="ECO:0000259" key="11">
    <source>
        <dbReference type="Pfam" id="PF16916"/>
    </source>
</evidence>
<feature type="transmembrane region" description="Helical" evidence="9">
    <location>
        <begin position="116"/>
        <end position="140"/>
    </location>
</feature>
<evidence type="ECO:0000256" key="5">
    <source>
        <dbReference type="ARBA" id="ARBA00022906"/>
    </source>
</evidence>
<feature type="domain" description="Cation efflux protein cytoplasmic" evidence="11">
    <location>
        <begin position="213"/>
        <end position="287"/>
    </location>
</feature>
<sequence>MSGDHQHGDIRSTPASRLWMALGLTGFYFLVELIGGFVTGSLALISDAMHMLTDTMALAIALLAIHLGRRPADLLRTYGYARFEILAAAFNALLLLGVAFYILYEAYVRLFEPEQIASLGMLVIAVVGLVVNLVSMRLLTSHKDESLNVKGAYLEVWADMLGSLGVILGAAVIWLTGWLWVDSLVAVGIGFIIFPRTWRLLKESLHILLEGVPPGMVLSDVETAIIGVPGVASVHDLHLWAITQGKPSLTAHAVLANGADPDVVRVAIEVTLQEKFELHHTTLQMERESCQSGETVTIH</sequence>
<comment type="subcellular location">
    <subcellularLocation>
        <location evidence="1">Membrane</location>
        <topology evidence="1">Multi-pass membrane protein</topology>
    </subcellularLocation>
</comment>
<keyword evidence="13" id="KW-1185">Reference proteome</keyword>
<comment type="similarity">
    <text evidence="2">Belongs to the cation diffusion facilitator (CDF) transporter (TC 2.A.4) family. SLC30A subfamily.</text>
</comment>
<accession>A0A2P7SFE4</accession>
<keyword evidence="7" id="KW-0406">Ion transport</keyword>
<dbReference type="RefSeq" id="WP_106723634.1">
    <property type="nucleotide sequence ID" value="NZ_PXYL01000004.1"/>
</dbReference>
<feature type="transmembrane region" description="Helical" evidence="9">
    <location>
        <begin position="152"/>
        <end position="174"/>
    </location>
</feature>
<feature type="transmembrane region" description="Helical" evidence="9">
    <location>
        <begin position="51"/>
        <end position="68"/>
    </location>
</feature>
<dbReference type="InterPro" id="IPR027470">
    <property type="entry name" value="Cation_efflux_CTD"/>
</dbReference>
<keyword evidence="3" id="KW-0813">Transport</keyword>
<dbReference type="InterPro" id="IPR050681">
    <property type="entry name" value="CDF/SLC30A"/>
</dbReference>
<dbReference type="OrthoDB" id="9809646at2"/>
<evidence type="ECO:0000256" key="7">
    <source>
        <dbReference type="ARBA" id="ARBA00023065"/>
    </source>
</evidence>
<keyword evidence="5" id="KW-0864">Zinc transport</keyword>
<evidence type="ECO:0000256" key="4">
    <source>
        <dbReference type="ARBA" id="ARBA00022692"/>
    </source>
</evidence>
<dbReference type="Gene3D" id="1.20.1510.10">
    <property type="entry name" value="Cation efflux protein transmembrane domain"/>
    <property type="match status" value="1"/>
</dbReference>
<organism evidence="12 13">
    <name type="scientific">Pseudaminobacter soli</name>
    <name type="common">ex Li et al. 2025</name>
    <dbReference type="NCBI Taxonomy" id="1295366"/>
    <lineage>
        <taxon>Bacteria</taxon>
        <taxon>Pseudomonadati</taxon>
        <taxon>Pseudomonadota</taxon>
        <taxon>Alphaproteobacteria</taxon>
        <taxon>Hyphomicrobiales</taxon>
        <taxon>Phyllobacteriaceae</taxon>
        <taxon>Pseudaminobacter</taxon>
    </lineage>
</organism>
<evidence type="ECO:0000256" key="1">
    <source>
        <dbReference type="ARBA" id="ARBA00004141"/>
    </source>
</evidence>
<evidence type="ECO:0000313" key="12">
    <source>
        <dbReference type="EMBL" id="PSJ61203.1"/>
    </source>
</evidence>
<comment type="caution">
    <text evidence="12">The sequence shown here is derived from an EMBL/GenBank/DDBJ whole genome shotgun (WGS) entry which is preliminary data.</text>
</comment>
<feature type="transmembrane region" description="Helical" evidence="9">
    <location>
        <begin position="21"/>
        <end position="45"/>
    </location>
</feature>
<dbReference type="Pfam" id="PF16916">
    <property type="entry name" value="ZT_dimer"/>
    <property type="match status" value="1"/>
</dbReference>
<feature type="domain" description="Cation efflux protein transmembrane" evidence="10">
    <location>
        <begin position="18"/>
        <end position="209"/>
    </location>
</feature>
<name>A0A2P7SFE4_9HYPH</name>
<dbReference type="GO" id="GO:0005385">
    <property type="term" value="F:zinc ion transmembrane transporter activity"/>
    <property type="evidence" value="ECO:0007669"/>
    <property type="project" value="TreeGrafter"/>
</dbReference>
<feature type="transmembrane region" description="Helical" evidence="9">
    <location>
        <begin position="80"/>
        <end position="104"/>
    </location>
</feature>
<dbReference type="EMBL" id="PXYL01000004">
    <property type="protein sequence ID" value="PSJ61203.1"/>
    <property type="molecule type" value="Genomic_DNA"/>
</dbReference>
<dbReference type="InterPro" id="IPR027469">
    <property type="entry name" value="Cation_efflux_TMD_sf"/>
</dbReference>
<dbReference type="GO" id="GO:0005886">
    <property type="term" value="C:plasma membrane"/>
    <property type="evidence" value="ECO:0007669"/>
    <property type="project" value="TreeGrafter"/>
</dbReference>
<gene>
    <name evidence="12" type="ORF">C7I85_08940</name>
</gene>